<comment type="subcellular location">
    <subcellularLocation>
        <location evidence="1">Membrane</location>
        <topology evidence="1">Multi-pass membrane protein</topology>
    </subcellularLocation>
</comment>
<reference evidence="7" key="1">
    <citation type="submission" date="2018-05" db="EMBL/GenBank/DDBJ databases">
        <authorList>
            <person name="Lanie J.A."/>
            <person name="Ng W.-L."/>
            <person name="Kazmierczak K.M."/>
            <person name="Andrzejewski T.M."/>
            <person name="Davidsen T.M."/>
            <person name="Wayne K.J."/>
            <person name="Tettelin H."/>
            <person name="Glass J.I."/>
            <person name="Rusch D."/>
            <person name="Podicherti R."/>
            <person name="Tsui H.-C.T."/>
            <person name="Winkler M.E."/>
        </authorList>
    </citation>
    <scope>NUCLEOTIDE SEQUENCE</scope>
</reference>
<feature type="domain" description="ABC transmembrane type-1" evidence="6">
    <location>
        <begin position="21"/>
        <end position="337"/>
    </location>
</feature>
<dbReference type="PROSITE" id="PS50929">
    <property type="entry name" value="ABC_TM1F"/>
    <property type="match status" value="1"/>
</dbReference>
<dbReference type="InterPro" id="IPR036640">
    <property type="entry name" value="ABC1_TM_sf"/>
</dbReference>
<feature type="non-terminal residue" evidence="7">
    <location>
        <position position="1"/>
    </location>
</feature>
<keyword evidence="2 5" id="KW-0812">Transmembrane</keyword>
<feature type="transmembrane region" description="Helical" evidence="5">
    <location>
        <begin position="277"/>
        <end position="297"/>
    </location>
</feature>
<dbReference type="GO" id="GO:0015421">
    <property type="term" value="F:ABC-type oligopeptide transporter activity"/>
    <property type="evidence" value="ECO:0007669"/>
    <property type="project" value="TreeGrafter"/>
</dbReference>
<dbReference type="InterPro" id="IPR039421">
    <property type="entry name" value="Type_1_exporter"/>
</dbReference>
<dbReference type="PANTHER" id="PTHR43394">
    <property type="entry name" value="ATP-DEPENDENT PERMEASE MDL1, MITOCHONDRIAL"/>
    <property type="match status" value="1"/>
</dbReference>
<evidence type="ECO:0000313" key="7">
    <source>
        <dbReference type="EMBL" id="SVA39945.1"/>
    </source>
</evidence>
<feature type="non-terminal residue" evidence="7">
    <location>
        <position position="381"/>
    </location>
</feature>
<feature type="transmembrane region" description="Helical" evidence="5">
    <location>
        <begin position="91"/>
        <end position="111"/>
    </location>
</feature>
<proteinExistence type="predicted"/>
<dbReference type="EMBL" id="UINC01008887">
    <property type="protein sequence ID" value="SVA39945.1"/>
    <property type="molecule type" value="Genomic_DNA"/>
</dbReference>
<evidence type="ECO:0000259" key="6">
    <source>
        <dbReference type="PROSITE" id="PS50929"/>
    </source>
</evidence>
<dbReference type="GO" id="GO:0005524">
    <property type="term" value="F:ATP binding"/>
    <property type="evidence" value="ECO:0007669"/>
    <property type="project" value="InterPro"/>
</dbReference>
<evidence type="ECO:0000256" key="5">
    <source>
        <dbReference type="SAM" id="Phobius"/>
    </source>
</evidence>
<keyword evidence="4 5" id="KW-0472">Membrane</keyword>
<feature type="transmembrane region" description="Helical" evidence="5">
    <location>
        <begin position="196"/>
        <end position="213"/>
    </location>
</feature>
<dbReference type="Gene3D" id="1.20.1560.10">
    <property type="entry name" value="ABC transporter type 1, transmembrane domain"/>
    <property type="match status" value="1"/>
</dbReference>
<organism evidence="7">
    <name type="scientific">marine metagenome</name>
    <dbReference type="NCBI Taxonomy" id="408172"/>
    <lineage>
        <taxon>unclassified sequences</taxon>
        <taxon>metagenomes</taxon>
        <taxon>ecological metagenomes</taxon>
    </lineage>
</organism>
<dbReference type="GO" id="GO:0016020">
    <property type="term" value="C:membrane"/>
    <property type="evidence" value="ECO:0007669"/>
    <property type="project" value="UniProtKB-SubCell"/>
</dbReference>
<accession>A0A381VHW8</accession>
<name>A0A381VHW8_9ZZZZ</name>
<feature type="transmembrane region" description="Helical" evidence="5">
    <location>
        <begin position="173"/>
        <end position="190"/>
    </location>
</feature>
<dbReference type="Pfam" id="PF00664">
    <property type="entry name" value="ABC_membrane"/>
    <property type="match status" value="1"/>
</dbReference>
<evidence type="ECO:0000256" key="1">
    <source>
        <dbReference type="ARBA" id="ARBA00004141"/>
    </source>
</evidence>
<evidence type="ECO:0000256" key="2">
    <source>
        <dbReference type="ARBA" id="ARBA00022692"/>
    </source>
</evidence>
<feature type="transmembrane region" description="Helical" evidence="5">
    <location>
        <begin position="12"/>
        <end position="33"/>
    </location>
</feature>
<dbReference type="CDD" id="cd18552">
    <property type="entry name" value="ABC_6TM_MsbA_like"/>
    <property type="match status" value="1"/>
</dbReference>
<evidence type="ECO:0000256" key="4">
    <source>
        <dbReference type="ARBA" id="ARBA00023136"/>
    </source>
</evidence>
<evidence type="ECO:0000256" key="3">
    <source>
        <dbReference type="ARBA" id="ARBA00022989"/>
    </source>
</evidence>
<sequence>MENSIYKRLFKLVIKYWPYLLASTITAFIYVALNSMSVWLTASLINNILSDFNKLVTEQAQFESSSFLTLNEKLKYWTNGLILRDTAKETLKMLCVSILIIFLLKNVFLYIKNITLTVVQFRLITELRDKLYIQFHKLSLSFFDKQKSGELTSIVVNDVGNMRQALTTGFQRIFVEPINILAFTSLLFIISWKLALIAITIIPLAGFVIVNISRSIRRKSRRTAVKIAGITNIITETLTSMRVVKAFAMEDYEIDRFTNETKIYYNLIFRRALLRSLAPPITETLGVIIGIALLWVGGKEVLNAQGLTSEDFIRFILIMFSALQPVRSLSNVFSEIQVGAASAERVFGILDTKPAIIDSDSAIKDIAFNKNLEFDHVFFQY</sequence>
<gene>
    <name evidence="7" type="ORF">METZ01_LOCUS92799</name>
</gene>
<dbReference type="InterPro" id="IPR011527">
    <property type="entry name" value="ABC1_TM_dom"/>
</dbReference>
<keyword evidence="3 5" id="KW-1133">Transmembrane helix</keyword>
<protein>
    <recommendedName>
        <fullName evidence="6">ABC transmembrane type-1 domain-containing protein</fullName>
    </recommendedName>
</protein>
<dbReference type="AlphaFoldDB" id="A0A381VHW8"/>
<dbReference type="SUPFAM" id="SSF90123">
    <property type="entry name" value="ABC transporter transmembrane region"/>
    <property type="match status" value="1"/>
</dbReference>
<dbReference type="PANTHER" id="PTHR43394:SF1">
    <property type="entry name" value="ATP-BINDING CASSETTE SUB-FAMILY B MEMBER 10, MITOCHONDRIAL"/>
    <property type="match status" value="1"/>
</dbReference>